<protein>
    <submittedName>
        <fullName evidence="1">Uncharacterized protein</fullName>
    </submittedName>
</protein>
<proteinExistence type="predicted"/>
<name>A0ABC9HIF8_FASHE</name>
<accession>A0ABC9HIF8</accession>
<keyword evidence="2" id="KW-1185">Reference proteome</keyword>
<gene>
    <name evidence="1" type="ORF">FHB240107_LOCUS4493</name>
</gene>
<sequence length="103" mass="12369">MRLSKPRDQFGKMWNNDKIYVGFRPRNRKRFETDGKRPTNFLTTSNPKCNSFSISDNRDNWCYHFRSGFCNSNAKRIYQRRQITSGNSVLIMKVQNTDQKYFL</sequence>
<organism evidence="1 2">
    <name type="scientific">Fasciola hepatica</name>
    <name type="common">Liver fluke</name>
    <dbReference type="NCBI Taxonomy" id="6192"/>
    <lineage>
        <taxon>Eukaryota</taxon>
        <taxon>Metazoa</taxon>
        <taxon>Spiralia</taxon>
        <taxon>Lophotrochozoa</taxon>
        <taxon>Platyhelminthes</taxon>
        <taxon>Trematoda</taxon>
        <taxon>Digenea</taxon>
        <taxon>Plagiorchiida</taxon>
        <taxon>Echinostomata</taxon>
        <taxon>Echinostomatoidea</taxon>
        <taxon>Fasciolidae</taxon>
        <taxon>Fasciola</taxon>
    </lineage>
</organism>
<evidence type="ECO:0000313" key="2">
    <source>
        <dbReference type="Proteomes" id="UP001189180"/>
    </source>
</evidence>
<dbReference type="EMBL" id="CANUEZ050000193">
    <property type="protein sequence ID" value="CAM0512099.1"/>
    <property type="molecule type" value="Genomic_DNA"/>
</dbReference>
<evidence type="ECO:0000313" key="1">
    <source>
        <dbReference type="EMBL" id="CAM0512099.1"/>
    </source>
</evidence>
<dbReference type="Proteomes" id="UP001189180">
    <property type="component" value="Unassembled WGS sequence"/>
</dbReference>
<reference evidence="1 2" key="1">
    <citation type="submission" date="2024-08" db="EMBL/GenBank/DDBJ databases">
        <authorList>
            <person name="Paterson S."/>
        </authorList>
    </citation>
    <scope>NUCLEOTIDE SEQUENCE [LARGE SCALE GENOMIC DNA]</scope>
</reference>
<comment type="caution">
    <text evidence="1">The sequence shown here is derived from an EMBL/GenBank/DDBJ whole genome shotgun (WGS) entry which is preliminary data.</text>
</comment>
<dbReference type="AlphaFoldDB" id="A0ABC9HIF8"/>